<keyword evidence="1" id="KW-0812">Transmembrane</keyword>
<protein>
    <submittedName>
        <fullName evidence="3">Putative lysosomal cobalamin transporter</fullName>
    </submittedName>
</protein>
<keyword evidence="2" id="KW-0732">Signal</keyword>
<dbReference type="AlphaFoldDB" id="A0A023GP83"/>
<evidence type="ECO:0000256" key="1">
    <source>
        <dbReference type="SAM" id="Phobius"/>
    </source>
</evidence>
<organism evidence="3">
    <name type="scientific">Amblyomma triste</name>
    <name type="common">Neotropical tick</name>
    <dbReference type="NCBI Taxonomy" id="251400"/>
    <lineage>
        <taxon>Eukaryota</taxon>
        <taxon>Metazoa</taxon>
        <taxon>Ecdysozoa</taxon>
        <taxon>Arthropoda</taxon>
        <taxon>Chelicerata</taxon>
        <taxon>Arachnida</taxon>
        <taxon>Acari</taxon>
        <taxon>Parasitiformes</taxon>
        <taxon>Ixodida</taxon>
        <taxon>Ixodoidea</taxon>
        <taxon>Ixodidae</taxon>
        <taxon>Amblyomminae</taxon>
        <taxon>Amblyomma</taxon>
    </lineage>
</organism>
<feature type="transmembrane region" description="Helical" evidence="1">
    <location>
        <begin position="87"/>
        <end position="108"/>
    </location>
</feature>
<name>A0A023GP83_AMBTT</name>
<dbReference type="PANTHER" id="PTHR16130:SF2">
    <property type="entry name" value="LYSOSOMAL COBALAMIN TRANSPORT ESCORT PROTEIN LMBD1"/>
    <property type="match status" value="1"/>
</dbReference>
<dbReference type="EMBL" id="GBBM01000378">
    <property type="protein sequence ID" value="JAC35040.1"/>
    <property type="molecule type" value="mRNA"/>
</dbReference>
<feature type="chain" id="PRO_5001517653" evidence="2">
    <location>
        <begin position="28"/>
        <end position="133"/>
    </location>
</feature>
<accession>A0A023GP83</accession>
<dbReference type="InterPro" id="IPR050854">
    <property type="entry name" value="LMBD1_LysCbl_Transport"/>
</dbReference>
<dbReference type="GO" id="GO:0072665">
    <property type="term" value="P:protein localization to vacuole"/>
    <property type="evidence" value="ECO:0007669"/>
    <property type="project" value="TreeGrafter"/>
</dbReference>
<keyword evidence="1" id="KW-1133">Transmembrane helix</keyword>
<sequence length="133" mass="14983">MYRLRMGRARPQALLLLCLALVFVALALNVLVYSVCPQYATYGSQRFQSVNGTVPCVMDAPAEECVMSRGSALLVRFFFKAWVFGAAYYWATWVFLGSTVVSFFIVVIRGRQSSVEVDSDEFEDDDDEPLVRT</sequence>
<reference evidence="3" key="1">
    <citation type="submission" date="2014-03" db="EMBL/GenBank/DDBJ databases">
        <title>The sialotranscriptome of Amblyomma triste, Amblyomma parvum and Amblyomma cajennense ticks, uncovered by 454-based RNA-seq.</title>
        <authorList>
            <person name="Garcia G.R."/>
            <person name="Gardinassi L.G."/>
            <person name="Ribeiro J.M."/>
            <person name="Anatriello E."/>
            <person name="Ferreira B.R."/>
            <person name="Moreira H.N."/>
            <person name="Mafra C."/>
            <person name="Olegario M.M."/>
            <person name="Szabo P.J."/>
            <person name="Miranda-Santos I.K."/>
            <person name="Maruyama S.R."/>
        </authorList>
    </citation>
    <scope>NUCLEOTIDE SEQUENCE</scope>
    <source>
        <strain evidence="3">Mato Grasso do Sul</strain>
        <tissue evidence="3">Salivary glands</tissue>
    </source>
</reference>
<evidence type="ECO:0000256" key="2">
    <source>
        <dbReference type="SAM" id="SignalP"/>
    </source>
</evidence>
<evidence type="ECO:0000313" key="3">
    <source>
        <dbReference type="EMBL" id="JAC35040.1"/>
    </source>
</evidence>
<feature type="signal peptide" evidence="2">
    <location>
        <begin position="1"/>
        <end position="27"/>
    </location>
</feature>
<keyword evidence="1" id="KW-0472">Membrane</keyword>
<proteinExistence type="evidence at transcript level"/>
<dbReference type="PANTHER" id="PTHR16130">
    <property type="entry name" value="LYSOSOMAL COBALAMIN TRANSPORTER-RELATED"/>
    <property type="match status" value="1"/>
</dbReference>
<dbReference type="GO" id="GO:0005774">
    <property type="term" value="C:vacuolar membrane"/>
    <property type="evidence" value="ECO:0007669"/>
    <property type="project" value="TreeGrafter"/>
</dbReference>